<dbReference type="InterPro" id="IPR050222">
    <property type="entry name" value="MATE_MdtK"/>
</dbReference>
<evidence type="ECO:0000256" key="1">
    <source>
        <dbReference type="ARBA" id="ARBA00022448"/>
    </source>
</evidence>
<reference evidence="3 4" key="1">
    <citation type="journal article" date="2022" name="Mar. Drugs">
        <title>Bioassay-Guided Fractionation Leads to the Detection of Cholic Acid Generated by the Rare Thalassomonas sp.</title>
        <authorList>
            <person name="Pheiffer F."/>
            <person name="Schneider Y.K."/>
            <person name="Hansen E.H."/>
            <person name="Andersen J.H."/>
            <person name="Isaksson J."/>
            <person name="Busche T."/>
            <person name="R C."/>
            <person name="Kalinowski J."/>
            <person name="Zyl L.V."/>
            <person name="Trindade M."/>
        </authorList>
    </citation>
    <scope>NUCLEOTIDE SEQUENCE [LARGE SCALE GENOMIC DNA]</scope>
    <source>
        <strain evidence="3 4">A5K-61T</strain>
    </source>
</reference>
<keyword evidence="1" id="KW-0813">Transport</keyword>
<feature type="transmembrane region" description="Helical" evidence="2">
    <location>
        <begin position="90"/>
        <end position="114"/>
    </location>
</feature>
<dbReference type="RefSeq" id="WP_274049842.1">
    <property type="nucleotide sequence ID" value="NZ_CP059693.1"/>
</dbReference>
<protein>
    <submittedName>
        <fullName evidence="3">MATE family efflux transporter</fullName>
    </submittedName>
</protein>
<dbReference type="NCBIfam" id="TIGR00797">
    <property type="entry name" value="matE"/>
    <property type="match status" value="1"/>
</dbReference>
<feature type="transmembrane region" description="Helical" evidence="2">
    <location>
        <begin position="185"/>
        <end position="204"/>
    </location>
</feature>
<dbReference type="InterPro" id="IPR002528">
    <property type="entry name" value="MATE_fam"/>
</dbReference>
<accession>A0ABY7V875</accession>
<dbReference type="EMBL" id="CP059693">
    <property type="protein sequence ID" value="WDE09845.1"/>
    <property type="molecule type" value="Genomic_DNA"/>
</dbReference>
<keyword evidence="2" id="KW-1133">Transmembrane helix</keyword>
<organism evidence="3 4">
    <name type="scientific">Thalassomonas haliotis</name>
    <dbReference type="NCBI Taxonomy" id="485448"/>
    <lineage>
        <taxon>Bacteria</taxon>
        <taxon>Pseudomonadati</taxon>
        <taxon>Pseudomonadota</taxon>
        <taxon>Gammaproteobacteria</taxon>
        <taxon>Alteromonadales</taxon>
        <taxon>Colwelliaceae</taxon>
        <taxon>Thalassomonas</taxon>
    </lineage>
</organism>
<feature type="transmembrane region" description="Helical" evidence="2">
    <location>
        <begin position="312"/>
        <end position="329"/>
    </location>
</feature>
<dbReference type="PANTHER" id="PTHR43298:SF2">
    <property type="entry name" value="FMN_FAD EXPORTER YEEO-RELATED"/>
    <property type="match status" value="1"/>
</dbReference>
<feature type="transmembrane region" description="Helical" evidence="2">
    <location>
        <begin position="120"/>
        <end position="144"/>
    </location>
</feature>
<keyword evidence="2" id="KW-0812">Transmembrane</keyword>
<evidence type="ECO:0000313" key="4">
    <source>
        <dbReference type="Proteomes" id="UP001215231"/>
    </source>
</evidence>
<evidence type="ECO:0000313" key="3">
    <source>
        <dbReference type="EMBL" id="WDE09845.1"/>
    </source>
</evidence>
<keyword evidence="4" id="KW-1185">Reference proteome</keyword>
<sequence>MKKLVKLAVPLIISQLVAQLMVLSDVWMMAKISVTTLAAGGLAASVYGFIFILVHSVIGSSANLLAIACGEQGQGRGNDRKIREIVKGSLLLSVLISLALLPLFAHLAALFVFFGQDEAIIVIAMQYLDMLKWAMLPTLLLLVARSFAVAFAAGKSVLWITVISVGLNIVLSYFLAFYLHLGVSGIGAGTAIAAFITAAGYIFWLFTRVNYRCYRPWRLWSEYRLATTLPLIKIGSAVALATLTEYSLISGAALMAGTLGAVSLAVHQIALQILSFSWNIAFGIAQATSIEVGQQFGAGFGKAEIKKTSIKGLVLATAISAVIGTVFILSPNALTSLLASEQDVLFQELVSVLPAVILVTACCLVVDAWQLMALNILRGLKIVNMPALLTAVGYCLAGLPAAWLLMADFQLAGIWAGIGLGLALTGILLLLQLQVSMKNLAG</sequence>
<dbReference type="Pfam" id="PF01554">
    <property type="entry name" value="MatE"/>
    <property type="match status" value="2"/>
</dbReference>
<feature type="transmembrane region" description="Helical" evidence="2">
    <location>
        <begin position="349"/>
        <end position="374"/>
    </location>
</feature>
<name>A0ABY7V875_9GAMM</name>
<keyword evidence="2" id="KW-0472">Membrane</keyword>
<dbReference type="Proteomes" id="UP001215231">
    <property type="component" value="Chromosome"/>
</dbReference>
<feature type="transmembrane region" description="Helical" evidence="2">
    <location>
        <begin position="7"/>
        <end position="30"/>
    </location>
</feature>
<gene>
    <name evidence="3" type="ORF">H3N35_16135</name>
</gene>
<evidence type="ECO:0000256" key="2">
    <source>
        <dbReference type="SAM" id="Phobius"/>
    </source>
</evidence>
<feature type="transmembrane region" description="Helical" evidence="2">
    <location>
        <begin position="412"/>
        <end position="431"/>
    </location>
</feature>
<feature type="transmembrane region" description="Helical" evidence="2">
    <location>
        <begin position="156"/>
        <end position="179"/>
    </location>
</feature>
<feature type="transmembrane region" description="Helical" evidence="2">
    <location>
        <begin position="386"/>
        <end position="406"/>
    </location>
</feature>
<proteinExistence type="predicted"/>
<dbReference type="PANTHER" id="PTHR43298">
    <property type="entry name" value="MULTIDRUG RESISTANCE PROTEIN NORM-RELATED"/>
    <property type="match status" value="1"/>
</dbReference>
<feature type="transmembrane region" description="Helical" evidence="2">
    <location>
        <begin position="42"/>
        <end position="69"/>
    </location>
</feature>